<keyword evidence="4" id="KW-1185">Reference proteome</keyword>
<dbReference type="Gene3D" id="1.10.357.10">
    <property type="entry name" value="Tetracycline Repressor, domain 2"/>
    <property type="match status" value="1"/>
</dbReference>
<comment type="caution">
    <text evidence="3">The sequence shown here is derived from an EMBL/GenBank/DDBJ whole genome shotgun (WGS) entry which is preliminary data.</text>
</comment>
<evidence type="ECO:0000313" key="3">
    <source>
        <dbReference type="EMBL" id="MBB3048313.1"/>
    </source>
</evidence>
<evidence type="ECO:0000259" key="2">
    <source>
        <dbReference type="Pfam" id="PF00440"/>
    </source>
</evidence>
<proteinExistence type="predicted"/>
<keyword evidence="1" id="KW-0238">DNA-binding</keyword>
<evidence type="ECO:0000313" key="4">
    <source>
        <dbReference type="Proteomes" id="UP000537130"/>
    </source>
</evidence>
<dbReference type="InterPro" id="IPR001647">
    <property type="entry name" value="HTH_TetR"/>
</dbReference>
<sequence>MTQGDNRSNRTKQAIIRAAENLYARHGIDGVSLNTITRTARQSNRNAIQYHFGGKNGLLQAIFDKHSPGVAGRRAAIIDELADQGEATEVIVATAMVQPLIEKLSDPDGGEAYVHISAELISANTLGYQSPETYPLQLVRETKIAEFTARQFANLPQAVVEQRILHMNILAYHGVSDHARLRKMKRYTAADTEFMASNLIDSIVAVLSMAPSKRTHHLLNNSDAKVS</sequence>
<dbReference type="SUPFAM" id="SSF46689">
    <property type="entry name" value="Homeodomain-like"/>
    <property type="match status" value="1"/>
</dbReference>
<feature type="domain" description="HTH tetR-type" evidence="2">
    <location>
        <begin position="15"/>
        <end position="62"/>
    </location>
</feature>
<protein>
    <submittedName>
        <fullName evidence="3">AcrR family transcriptional regulator</fullName>
    </submittedName>
</protein>
<dbReference type="EMBL" id="JACHWY010000003">
    <property type="protein sequence ID" value="MBB3048313.1"/>
    <property type="molecule type" value="Genomic_DNA"/>
</dbReference>
<dbReference type="Proteomes" id="UP000537130">
    <property type="component" value="Unassembled WGS sequence"/>
</dbReference>
<dbReference type="AlphaFoldDB" id="A0A7W4W772"/>
<dbReference type="InterPro" id="IPR009057">
    <property type="entry name" value="Homeodomain-like_sf"/>
</dbReference>
<gene>
    <name evidence="3" type="ORF">FHR99_002587</name>
</gene>
<accession>A0A7W4W772</accession>
<dbReference type="GO" id="GO:0003677">
    <property type="term" value="F:DNA binding"/>
    <property type="evidence" value="ECO:0007669"/>
    <property type="project" value="UniProtKB-KW"/>
</dbReference>
<reference evidence="3 4" key="1">
    <citation type="submission" date="2020-08" db="EMBL/GenBank/DDBJ databases">
        <title>Genomic Encyclopedia of Type Strains, Phase III (KMG-III): the genomes of soil and plant-associated and newly described type strains.</title>
        <authorList>
            <person name="Whitman W."/>
        </authorList>
    </citation>
    <scope>NUCLEOTIDE SEQUENCE [LARGE SCALE GENOMIC DNA]</scope>
    <source>
        <strain evidence="3 4">CECT 8654</strain>
    </source>
</reference>
<organism evidence="3 4">
    <name type="scientific">Litorivivens lipolytica</name>
    <dbReference type="NCBI Taxonomy" id="1524264"/>
    <lineage>
        <taxon>Bacteria</taxon>
        <taxon>Pseudomonadati</taxon>
        <taxon>Pseudomonadota</taxon>
        <taxon>Gammaproteobacteria</taxon>
        <taxon>Litorivivens</taxon>
    </lineage>
</organism>
<dbReference type="RefSeq" id="WP_183411105.1">
    <property type="nucleotide sequence ID" value="NZ_JACHWY010000003.1"/>
</dbReference>
<evidence type="ECO:0000256" key="1">
    <source>
        <dbReference type="ARBA" id="ARBA00023125"/>
    </source>
</evidence>
<dbReference type="Pfam" id="PF00440">
    <property type="entry name" value="TetR_N"/>
    <property type="match status" value="1"/>
</dbReference>
<name>A0A7W4W772_9GAMM</name>